<sequence length="58" mass="6523">MLVECMAKIYVDGLVGPSLSLYSQNIICAKIVQSYFQRLPMFILGLAVTPYNVFRAHV</sequence>
<proteinExistence type="predicted"/>
<dbReference type="EMBL" id="AUXX01000045">
    <property type="protein sequence ID" value="KZN61360.1"/>
    <property type="molecule type" value="Genomic_DNA"/>
</dbReference>
<protein>
    <submittedName>
        <fullName evidence="1">Uncharacterized protein</fullName>
    </submittedName>
</protein>
<organism evidence="1 2">
    <name type="scientific">Pseudoalteromonas luteoviolacea S4060-1</name>
    <dbReference type="NCBI Taxonomy" id="1365257"/>
    <lineage>
        <taxon>Bacteria</taxon>
        <taxon>Pseudomonadati</taxon>
        <taxon>Pseudomonadota</taxon>
        <taxon>Gammaproteobacteria</taxon>
        <taxon>Alteromonadales</taxon>
        <taxon>Pseudoalteromonadaceae</taxon>
        <taxon>Pseudoalteromonas</taxon>
    </lineage>
</organism>
<dbReference type="Proteomes" id="UP000076661">
    <property type="component" value="Unassembled WGS sequence"/>
</dbReference>
<evidence type="ECO:0000313" key="2">
    <source>
        <dbReference type="Proteomes" id="UP000076661"/>
    </source>
</evidence>
<accession>A0A161YJE8</accession>
<comment type="caution">
    <text evidence="1">The sequence shown here is derived from an EMBL/GenBank/DDBJ whole genome shotgun (WGS) entry which is preliminary data.</text>
</comment>
<dbReference type="AlphaFoldDB" id="A0A161YJE8"/>
<evidence type="ECO:0000313" key="1">
    <source>
        <dbReference type="EMBL" id="KZN61360.1"/>
    </source>
</evidence>
<reference evidence="1 2" key="1">
    <citation type="submission" date="2013-07" db="EMBL/GenBank/DDBJ databases">
        <title>Comparative Genomic and Metabolomic Analysis of Twelve Strains of Pseudoalteromonas luteoviolacea.</title>
        <authorList>
            <person name="Vynne N.G."/>
            <person name="Mansson M."/>
            <person name="Gram L."/>
        </authorList>
    </citation>
    <scope>NUCLEOTIDE SEQUENCE [LARGE SCALE GENOMIC DNA]</scope>
    <source>
        <strain evidence="1 2">S4060-1</strain>
    </source>
</reference>
<gene>
    <name evidence="1" type="ORF">N478_04650</name>
</gene>
<name>A0A161YJE8_9GAMM</name>